<sequence>MGRRRMISSGTTNTELVASFKKSSTKNRSLSTRHQLSATKQPRQKWVAYPDAFHGREKHRISNDEP</sequence>
<dbReference type="EMBL" id="RXIC02000020">
    <property type="protein sequence ID" value="KAB1221561.1"/>
    <property type="molecule type" value="Genomic_DNA"/>
</dbReference>
<feature type="compositionally biased region" description="Polar residues" evidence="1">
    <location>
        <begin position="26"/>
        <end position="41"/>
    </location>
</feature>
<keyword evidence="3" id="KW-1185">Reference proteome</keyword>
<evidence type="ECO:0000313" key="2">
    <source>
        <dbReference type="EMBL" id="KAB1221561.1"/>
    </source>
</evidence>
<reference evidence="2 3" key="1">
    <citation type="journal article" date="2019" name="Plant Biotechnol. J.">
        <title>The red bayberry genome and genetic basis of sex determination.</title>
        <authorList>
            <person name="Jia H.M."/>
            <person name="Jia H.J."/>
            <person name="Cai Q.L."/>
            <person name="Wang Y."/>
            <person name="Zhao H.B."/>
            <person name="Yang W.F."/>
            <person name="Wang G.Y."/>
            <person name="Li Y.H."/>
            <person name="Zhan D.L."/>
            <person name="Shen Y.T."/>
            <person name="Niu Q.F."/>
            <person name="Chang L."/>
            <person name="Qiu J."/>
            <person name="Zhao L."/>
            <person name="Xie H.B."/>
            <person name="Fu W.Y."/>
            <person name="Jin J."/>
            <person name="Li X.W."/>
            <person name="Jiao Y."/>
            <person name="Zhou C.C."/>
            <person name="Tu T."/>
            <person name="Chai C.Y."/>
            <person name="Gao J.L."/>
            <person name="Fan L.J."/>
            <person name="van de Weg E."/>
            <person name="Wang J.Y."/>
            <person name="Gao Z.S."/>
        </authorList>
    </citation>
    <scope>NUCLEOTIDE SEQUENCE [LARGE SCALE GENOMIC DNA]</scope>
    <source>
        <tissue evidence="2">Leaves</tissue>
    </source>
</reference>
<protein>
    <submittedName>
        <fullName evidence="2">Uncharacterized protein</fullName>
    </submittedName>
</protein>
<evidence type="ECO:0000256" key="1">
    <source>
        <dbReference type="SAM" id="MobiDB-lite"/>
    </source>
</evidence>
<comment type="caution">
    <text evidence="2">The sequence shown here is derived from an EMBL/GenBank/DDBJ whole genome shotgun (WGS) entry which is preliminary data.</text>
</comment>
<evidence type="ECO:0000313" key="3">
    <source>
        <dbReference type="Proteomes" id="UP000516437"/>
    </source>
</evidence>
<name>A0A6A1W8M1_9ROSI</name>
<gene>
    <name evidence="2" type="ORF">CJ030_MR2G027126</name>
</gene>
<proteinExistence type="predicted"/>
<dbReference type="AlphaFoldDB" id="A0A6A1W8M1"/>
<accession>A0A6A1W8M1</accession>
<feature type="region of interest" description="Disordered" evidence="1">
    <location>
        <begin position="1"/>
        <end position="66"/>
    </location>
</feature>
<organism evidence="2 3">
    <name type="scientific">Morella rubra</name>
    <name type="common">Chinese bayberry</name>
    <dbReference type="NCBI Taxonomy" id="262757"/>
    <lineage>
        <taxon>Eukaryota</taxon>
        <taxon>Viridiplantae</taxon>
        <taxon>Streptophyta</taxon>
        <taxon>Embryophyta</taxon>
        <taxon>Tracheophyta</taxon>
        <taxon>Spermatophyta</taxon>
        <taxon>Magnoliopsida</taxon>
        <taxon>eudicotyledons</taxon>
        <taxon>Gunneridae</taxon>
        <taxon>Pentapetalae</taxon>
        <taxon>rosids</taxon>
        <taxon>fabids</taxon>
        <taxon>Fagales</taxon>
        <taxon>Myricaceae</taxon>
        <taxon>Morella</taxon>
    </lineage>
</organism>
<dbReference type="Proteomes" id="UP000516437">
    <property type="component" value="Chromosome 2"/>
</dbReference>